<dbReference type="HOGENOM" id="CLU_710614_0_0_1"/>
<evidence type="ECO:0000256" key="2">
    <source>
        <dbReference type="SAM" id="Phobius"/>
    </source>
</evidence>
<keyword evidence="2" id="KW-1133">Transmembrane helix</keyword>
<protein>
    <submittedName>
        <fullName evidence="3">AlNc14C64G4597 protein</fullName>
    </submittedName>
</protein>
<keyword evidence="2" id="KW-0472">Membrane</keyword>
<keyword evidence="2" id="KW-0812">Transmembrane</keyword>
<feature type="compositionally biased region" description="Polar residues" evidence="1">
    <location>
        <begin position="360"/>
        <end position="377"/>
    </location>
</feature>
<evidence type="ECO:0000256" key="1">
    <source>
        <dbReference type="SAM" id="MobiDB-lite"/>
    </source>
</evidence>
<sequence length="389" mass="41592">MSHLTSHLSQTDSSVLVSESLEANRTKGIQSSLHLLFPSNLYCTTKQSKGATIAMSHFSILLFFVIAFASFSALRGQQCPAICNTTPLIGFAAGGVPGCTCVKPGSPSNGCECGECFVPSSEGVYGYTYQPDGTCPFKGTDCSKCTKVEKDPVKPEAEKPPPSIEPVSANTTNTSANPQTDSNREKASSKGPSTPSAPGPPSSSQEGTSSKDAKVDNISPLDTERSRGLAMWQIIVIICCCTMGFIVVMVAILSCYCRARKRLVANEAAEDDADFYRFNYDLPRSVTPAVMKSSMMNGHGYNPLNREQRGSCSSSTTSAAVSGHQISRRGSSDSPAAPEVPDSASDRHTALLSIREESKSNQTMQNFNSDQRPGNNEILSVRQHVMIDL</sequence>
<reference evidence="3" key="2">
    <citation type="submission" date="2011-02" db="EMBL/GenBank/DDBJ databases">
        <authorList>
            <person name="MacLean D."/>
        </authorList>
    </citation>
    <scope>NUCLEOTIDE SEQUENCE</scope>
</reference>
<feature type="compositionally biased region" description="Polar residues" evidence="1">
    <location>
        <begin position="168"/>
        <end position="181"/>
    </location>
</feature>
<feature type="compositionally biased region" description="Basic and acidic residues" evidence="1">
    <location>
        <begin position="344"/>
        <end position="359"/>
    </location>
</feature>
<gene>
    <name evidence="3" type="primary">AlNc14C64G4597</name>
    <name evidence="3" type="ORF">ALNC14_052920</name>
</gene>
<accession>F0WD77</accession>
<name>F0WD77_9STRA</name>
<dbReference type="AlphaFoldDB" id="F0WD77"/>
<feature type="transmembrane region" description="Helical" evidence="2">
    <location>
        <begin position="54"/>
        <end position="74"/>
    </location>
</feature>
<feature type="compositionally biased region" description="Polar residues" evidence="1">
    <location>
        <begin position="324"/>
        <end position="334"/>
    </location>
</feature>
<reference evidence="3" key="1">
    <citation type="journal article" date="2011" name="PLoS Biol.">
        <title>Gene gain and loss during evolution of obligate parasitism in the white rust pathogen of Arabidopsis thaliana.</title>
        <authorList>
            <person name="Kemen E."/>
            <person name="Gardiner A."/>
            <person name="Schultz-Larsen T."/>
            <person name="Kemen A.C."/>
            <person name="Balmuth A.L."/>
            <person name="Robert-Seilaniantz A."/>
            <person name="Bailey K."/>
            <person name="Holub E."/>
            <person name="Studholme D.J."/>
            <person name="Maclean D."/>
            <person name="Jones J.D."/>
        </authorList>
    </citation>
    <scope>NUCLEOTIDE SEQUENCE</scope>
</reference>
<feature type="compositionally biased region" description="Low complexity" evidence="1">
    <location>
        <begin position="311"/>
        <end position="322"/>
    </location>
</feature>
<feature type="transmembrane region" description="Helical" evidence="2">
    <location>
        <begin position="230"/>
        <end position="253"/>
    </location>
</feature>
<organism evidence="3">
    <name type="scientific">Albugo laibachii Nc14</name>
    <dbReference type="NCBI Taxonomy" id="890382"/>
    <lineage>
        <taxon>Eukaryota</taxon>
        <taxon>Sar</taxon>
        <taxon>Stramenopiles</taxon>
        <taxon>Oomycota</taxon>
        <taxon>Peronosporomycetes</taxon>
        <taxon>Albuginales</taxon>
        <taxon>Albuginaceae</taxon>
        <taxon>Albugo</taxon>
    </lineage>
</organism>
<feature type="region of interest" description="Disordered" evidence="1">
    <location>
        <begin position="298"/>
        <end position="377"/>
    </location>
</feature>
<evidence type="ECO:0000313" key="3">
    <source>
        <dbReference type="EMBL" id="CCA19149.1"/>
    </source>
</evidence>
<proteinExistence type="predicted"/>
<dbReference type="EMBL" id="FR824109">
    <property type="protein sequence ID" value="CCA19149.1"/>
    <property type="molecule type" value="Genomic_DNA"/>
</dbReference>
<feature type="region of interest" description="Disordered" evidence="1">
    <location>
        <begin position="152"/>
        <end position="219"/>
    </location>
</feature>